<feature type="region of interest" description="Disordered" evidence="8">
    <location>
        <begin position="431"/>
        <end position="562"/>
    </location>
</feature>
<evidence type="ECO:0000256" key="8">
    <source>
        <dbReference type="SAM" id="MobiDB-lite"/>
    </source>
</evidence>
<comment type="subcellular location">
    <subcellularLocation>
        <location evidence="3">Late endosome membrane</location>
        <topology evidence="3">Single-pass type II membrane protein</topology>
    </subcellularLocation>
    <subcellularLocation>
        <location evidence="4">Lysosome membrane</location>
        <topology evidence="4">Single-pass type II membrane protein</topology>
    </subcellularLocation>
    <subcellularLocation>
        <location evidence="5">Mitochondrion membrane</location>
        <topology evidence="5">Single-pass type II membrane protein</topology>
    </subcellularLocation>
</comment>
<evidence type="ECO:0000256" key="3">
    <source>
        <dbReference type="ARBA" id="ARBA00037797"/>
    </source>
</evidence>
<feature type="compositionally biased region" description="Low complexity" evidence="8">
    <location>
        <begin position="538"/>
        <end position="559"/>
    </location>
</feature>
<feature type="compositionally biased region" description="Polar residues" evidence="8">
    <location>
        <begin position="510"/>
        <end position="521"/>
    </location>
</feature>
<dbReference type="InterPro" id="IPR050266">
    <property type="entry name" value="AB_hydrolase_sf"/>
</dbReference>
<evidence type="ECO:0000256" key="5">
    <source>
        <dbReference type="ARBA" id="ARBA00046308"/>
    </source>
</evidence>
<keyword evidence="11" id="KW-1185">Reference proteome</keyword>
<dbReference type="Pfam" id="PF00561">
    <property type="entry name" value="Abhydrolase_1"/>
    <property type="match status" value="1"/>
</dbReference>
<dbReference type="GO" id="GO:0031966">
    <property type="term" value="C:mitochondrial membrane"/>
    <property type="evidence" value="ECO:0007669"/>
    <property type="project" value="UniProtKB-SubCell"/>
</dbReference>
<dbReference type="PANTHER" id="PTHR43798:SF5">
    <property type="entry name" value="MONOACYLGLYCEROL LIPASE ABHD6"/>
    <property type="match status" value="1"/>
</dbReference>
<organism evidence="10 11">
    <name type="scientific">Trichogramma kaykai</name>
    <dbReference type="NCBI Taxonomy" id="54128"/>
    <lineage>
        <taxon>Eukaryota</taxon>
        <taxon>Metazoa</taxon>
        <taxon>Ecdysozoa</taxon>
        <taxon>Arthropoda</taxon>
        <taxon>Hexapoda</taxon>
        <taxon>Insecta</taxon>
        <taxon>Pterygota</taxon>
        <taxon>Neoptera</taxon>
        <taxon>Endopterygota</taxon>
        <taxon>Hymenoptera</taxon>
        <taxon>Apocrita</taxon>
        <taxon>Proctotrupomorpha</taxon>
        <taxon>Chalcidoidea</taxon>
        <taxon>Trichogrammatidae</taxon>
        <taxon>Trichogramma</taxon>
    </lineage>
</organism>
<reference evidence="10 11" key="1">
    <citation type="journal article" date="2024" name="bioRxiv">
        <title>A reference genome for Trichogramma kaykai: A tiny desert-dwelling parasitoid wasp with competing sex-ratio distorters.</title>
        <authorList>
            <person name="Culotta J."/>
            <person name="Lindsey A.R."/>
        </authorList>
    </citation>
    <scope>NUCLEOTIDE SEQUENCE [LARGE SCALE GENOMIC DNA]</scope>
    <source>
        <strain evidence="10 11">KSX58</strain>
    </source>
</reference>
<evidence type="ECO:0000313" key="10">
    <source>
        <dbReference type="EMBL" id="KAL3406875.1"/>
    </source>
</evidence>
<dbReference type="GO" id="GO:0031902">
    <property type="term" value="C:late endosome membrane"/>
    <property type="evidence" value="ECO:0007669"/>
    <property type="project" value="UniProtKB-SubCell"/>
</dbReference>
<dbReference type="EMBL" id="JBJJXI010000018">
    <property type="protein sequence ID" value="KAL3406875.1"/>
    <property type="molecule type" value="Genomic_DNA"/>
</dbReference>
<evidence type="ECO:0000259" key="9">
    <source>
        <dbReference type="Pfam" id="PF00561"/>
    </source>
</evidence>
<evidence type="ECO:0000256" key="7">
    <source>
        <dbReference type="ARBA" id="ARBA00049568"/>
    </source>
</evidence>
<dbReference type="EC" id="3.1.1.23" evidence="2"/>
<evidence type="ECO:0000256" key="4">
    <source>
        <dbReference type="ARBA" id="ARBA00037874"/>
    </source>
</evidence>
<feature type="compositionally biased region" description="Polar residues" evidence="8">
    <location>
        <begin position="261"/>
        <end position="270"/>
    </location>
</feature>
<evidence type="ECO:0000313" key="11">
    <source>
        <dbReference type="Proteomes" id="UP001627154"/>
    </source>
</evidence>
<dbReference type="SUPFAM" id="SSF53474">
    <property type="entry name" value="alpha/beta-Hydrolases"/>
    <property type="match status" value="1"/>
</dbReference>
<dbReference type="GO" id="GO:0005765">
    <property type="term" value="C:lysosomal membrane"/>
    <property type="evidence" value="ECO:0007669"/>
    <property type="project" value="UniProtKB-SubCell"/>
</dbReference>
<gene>
    <name evidence="10" type="ORF">TKK_000997</name>
</gene>
<dbReference type="AlphaFoldDB" id="A0ABD2XNE8"/>
<dbReference type="Proteomes" id="UP001627154">
    <property type="component" value="Unassembled WGS sequence"/>
</dbReference>
<protein>
    <recommendedName>
        <fullName evidence="2">acylglycerol lipase</fullName>
        <ecNumber evidence="2">3.1.1.23</ecNumber>
    </recommendedName>
</protein>
<evidence type="ECO:0000256" key="1">
    <source>
        <dbReference type="ARBA" id="ARBA00001613"/>
    </source>
</evidence>
<comment type="function">
    <text evidence="7">Lipase that preferentially hydrolysis medium-chain saturated monoacylglycerols including 2-arachidonoylglycerol. Through 2-arachidonoylglycerol degradation may regulate endocannabinoid signaling pathways. Also has a lysophosphatidyl lipase activity with a preference for lysophosphatidylglycerol among other lysophospholipids. Also able to degrade bis(monoacylglycero)phosphate (BMP) and constitutes the major enzyme for BMP catabolism. BMP, also known as lysobisphosphatidic acid, is enriched in late endosomes and lysosomes and plays a key role in the formation of intraluminal vesicles and in lipid sorting.</text>
</comment>
<feature type="region of interest" description="Disordered" evidence="8">
    <location>
        <begin position="303"/>
        <end position="338"/>
    </location>
</feature>
<evidence type="ECO:0000256" key="6">
    <source>
        <dbReference type="ARBA" id="ARBA00047662"/>
    </source>
</evidence>
<comment type="catalytic activity">
    <reaction evidence="6">
        <text>1-dodecanoylglycerol + H2O = dodecanoate + glycerol + H(+)</text>
        <dbReference type="Rhea" id="RHEA:44316"/>
        <dbReference type="ChEBI" id="CHEBI:15377"/>
        <dbReference type="ChEBI" id="CHEBI:15378"/>
        <dbReference type="ChEBI" id="CHEBI:17754"/>
        <dbReference type="ChEBI" id="CHEBI:18262"/>
        <dbReference type="ChEBI" id="CHEBI:75539"/>
    </reaction>
</comment>
<dbReference type="InterPro" id="IPR029058">
    <property type="entry name" value="AB_hydrolase_fold"/>
</dbReference>
<evidence type="ECO:0000256" key="2">
    <source>
        <dbReference type="ARBA" id="ARBA00013254"/>
    </source>
</evidence>
<accession>A0ABD2XNE8</accession>
<dbReference type="InterPro" id="IPR000073">
    <property type="entry name" value="AB_hydrolase_1"/>
</dbReference>
<name>A0ABD2XNE8_9HYME</name>
<feature type="compositionally biased region" description="Low complexity" evidence="8">
    <location>
        <begin position="481"/>
        <end position="509"/>
    </location>
</feature>
<dbReference type="Gene3D" id="3.40.50.1820">
    <property type="entry name" value="alpha/beta hydrolase"/>
    <property type="match status" value="1"/>
</dbReference>
<feature type="domain" description="AB hydrolase-1" evidence="9">
    <location>
        <begin position="609"/>
        <end position="734"/>
    </location>
</feature>
<feature type="compositionally biased region" description="Basic and acidic residues" evidence="8">
    <location>
        <begin position="246"/>
        <end position="260"/>
    </location>
</feature>
<comment type="catalytic activity">
    <reaction evidence="1">
        <text>Hydrolyzes glycerol monoesters of long-chain fatty acids.</text>
        <dbReference type="EC" id="3.1.1.23"/>
    </reaction>
</comment>
<proteinExistence type="predicted"/>
<comment type="caution">
    <text evidence="10">The sequence shown here is derived from an EMBL/GenBank/DDBJ whole genome shotgun (WGS) entry which is preliminary data.</text>
</comment>
<sequence>MSAVSVTTHCPTGRDNRGWCAKTIERQVARLRRVRNGGGVVPCGNRVDPGRVELPGCEFFQLAPDRVLRVLRPELKSASRYYEPRESRRESRPESLADNFYSRWQRRPHPLDNCRCSFRQSLQQQQNKTKTSVGEQEAIISQEIARIRTSLCEAEKSGLGIEELEKSIAVDRLTQLEALPPCVGQVQESSIVDLAGREQCRVEGKIEPLDDQVKKRIVKGLDKYISDLLDEILDDTIRALARSDDPFDRSKRKDADDKTTTGEAESTNKPQPAAFDISFAFHEDDDKDSSYVNRGFVVSDNDPETLDFHLRSNSDSSDNNDKLNGGENPALDNPDYIDSGINSVETIELQSSSSGGGGGGAEQLEHNLEQSLIDIIDAKLGGASIGKSLEDLGMEIDEVDDVRMSQPSETPIKRARTPKVKAAVQQATNGVPIARSDAPEKKTITDTMTSSERGSKCLDELVEEQQPPFNSLRLEFKRRSGSSSGSGTGSTTKGPSSNKNKTSSPSHTNAVTSRVNKTVSVIRQRLVMRLGKPRRKQTTTSPAKKSSSSSQANGGQRSSLELEDYRRRFPVPEHRQQLADNNNSINKNNNNNNNNEMEVTLRKNRHRKPILVFLHGFGSSADTFEPQLRYFSNLGYPCIAPELLGHGMSTASRRAKDYRFLNLLKDLETVLLYYAFKPGQKCVIIAHNYGCSFASALASKYQSYVQHLILISGGGPTCLAPPTQEGACYDALRALVSPFIICGLQRSVLYGPRGRQHPYCGYEADERQRPSHMRHVLRGMSWPEGDYVFHRRINTPTLLIHGLRDDKVSLVQECQMERTMIKAFLEAIPAAGHMPMTDCPEQLNHMIHCFIDLWKNKKW</sequence>
<feature type="region of interest" description="Disordered" evidence="8">
    <location>
        <begin position="246"/>
        <end position="274"/>
    </location>
</feature>
<dbReference type="PANTHER" id="PTHR43798">
    <property type="entry name" value="MONOACYLGLYCEROL LIPASE"/>
    <property type="match status" value="1"/>
</dbReference>
<dbReference type="GO" id="GO:0047372">
    <property type="term" value="F:monoacylglycerol lipase activity"/>
    <property type="evidence" value="ECO:0007669"/>
    <property type="project" value="UniProtKB-EC"/>
</dbReference>